<organism evidence="1 2">
    <name type="scientific">Aspergillus bertholletiae</name>
    <dbReference type="NCBI Taxonomy" id="1226010"/>
    <lineage>
        <taxon>Eukaryota</taxon>
        <taxon>Fungi</taxon>
        <taxon>Dikarya</taxon>
        <taxon>Ascomycota</taxon>
        <taxon>Pezizomycotina</taxon>
        <taxon>Eurotiomycetes</taxon>
        <taxon>Eurotiomycetidae</taxon>
        <taxon>Eurotiales</taxon>
        <taxon>Aspergillaceae</taxon>
        <taxon>Aspergillus</taxon>
        <taxon>Aspergillus subgen. Circumdati</taxon>
    </lineage>
</organism>
<keyword evidence="2" id="KW-1185">Reference proteome</keyword>
<gene>
    <name evidence="1" type="ORF">BDV26DRAFT_137555</name>
</gene>
<dbReference type="EMBL" id="ML736155">
    <property type="protein sequence ID" value="KAE8383343.1"/>
    <property type="molecule type" value="Genomic_DNA"/>
</dbReference>
<evidence type="ECO:0000313" key="2">
    <source>
        <dbReference type="Proteomes" id="UP000326198"/>
    </source>
</evidence>
<accession>A0A5N7BNV5</accession>
<evidence type="ECO:0000313" key="1">
    <source>
        <dbReference type="EMBL" id="KAE8383343.1"/>
    </source>
</evidence>
<name>A0A5N7BNV5_9EURO</name>
<sequence length="129" mass="13799">MPAPLAAALSASLLGVQFYRPIQLRFLLMIDEIEYSANVSNGSKHSSSIILHKNPFYFFFIFSSLPLISDAPTYGIYAERNPQCACAGLAVNDKLAVIVDARRQVPVGVPQIIGSLSGGGGGTVVICQR</sequence>
<proteinExistence type="predicted"/>
<reference evidence="1 2" key="1">
    <citation type="submission" date="2019-04" db="EMBL/GenBank/DDBJ databases">
        <title>Friends and foes A comparative genomics studyof 23 Aspergillus species from section Flavi.</title>
        <authorList>
            <consortium name="DOE Joint Genome Institute"/>
            <person name="Kjaerbolling I."/>
            <person name="Vesth T."/>
            <person name="Frisvad J.C."/>
            <person name="Nybo J.L."/>
            <person name="Theobald S."/>
            <person name="Kildgaard S."/>
            <person name="Isbrandt T."/>
            <person name="Kuo A."/>
            <person name="Sato A."/>
            <person name="Lyhne E.K."/>
            <person name="Kogle M.E."/>
            <person name="Wiebenga A."/>
            <person name="Kun R.S."/>
            <person name="Lubbers R.J."/>
            <person name="Makela M.R."/>
            <person name="Barry K."/>
            <person name="Chovatia M."/>
            <person name="Clum A."/>
            <person name="Daum C."/>
            <person name="Haridas S."/>
            <person name="He G."/>
            <person name="LaButti K."/>
            <person name="Lipzen A."/>
            <person name="Mondo S."/>
            <person name="Riley R."/>
            <person name="Salamov A."/>
            <person name="Simmons B.A."/>
            <person name="Magnuson J.K."/>
            <person name="Henrissat B."/>
            <person name="Mortensen U.H."/>
            <person name="Larsen T.O."/>
            <person name="Devries R.P."/>
            <person name="Grigoriev I.V."/>
            <person name="Machida M."/>
            <person name="Baker S.E."/>
            <person name="Andersen M.R."/>
        </authorList>
    </citation>
    <scope>NUCLEOTIDE SEQUENCE [LARGE SCALE GENOMIC DNA]</scope>
    <source>
        <strain evidence="1 2">IBT 29228</strain>
    </source>
</reference>
<protein>
    <submittedName>
        <fullName evidence="1">Uncharacterized protein</fullName>
    </submittedName>
</protein>
<dbReference type="Proteomes" id="UP000326198">
    <property type="component" value="Unassembled WGS sequence"/>
</dbReference>
<dbReference type="AlphaFoldDB" id="A0A5N7BNV5"/>